<dbReference type="EMBL" id="JABXBU010000011">
    <property type="protein sequence ID" value="KAF8791288.1"/>
    <property type="molecule type" value="Genomic_DNA"/>
</dbReference>
<organism evidence="1 2">
    <name type="scientific">Argiope bruennichi</name>
    <name type="common">Wasp spider</name>
    <name type="synonym">Aranea bruennichi</name>
    <dbReference type="NCBI Taxonomy" id="94029"/>
    <lineage>
        <taxon>Eukaryota</taxon>
        <taxon>Metazoa</taxon>
        <taxon>Ecdysozoa</taxon>
        <taxon>Arthropoda</taxon>
        <taxon>Chelicerata</taxon>
        <taxon>Arachnida</taxon>
        <taxon>Araneae</taxon>
        <taxon>Araneomorphae</taxon>
        <taxon>Entelegynae</taxon>
        <taxon>Araneoidea</taxon>
        <taxon>Araneidae</taxon>
        <taxon>Argiope</taxon>
    </lineage>
</organism>
<evidence type="ECO:0000313" key="2">
    <source>
        <dbReference type="Proteomes" id="UP000807504"/>
    </source>
</evidence>
<evidence type="ECO:0000313" key="1">
    <source>
        <dbReference type="EMBL" id="KAF8791288.1"/>
    </source>
</evidence>
<accession>A0A8T0FM36</accession>
<comment type="caution">
    <text evidence="1">The sequence shown here is derived from an EMBL/GenBank/DDBJ whole genome shotgun (WGS) entry which is preliminary data.</text>
</comment>
<dbReference type="Proteomes" id="UP000807504">
    <property type="component" value="Unassembled WGS sequence"/>
</dbReference>
<sequence>MTENEKELLLVFRDEIESFDGHEIIYAFCVNREASVESRSFTLQFDATCGVPTSWNIGFFYEKVPETGKMTCSITLNRKDRREHIVNVFVLVTFFDAHGRVARFSEAVCSGPVSAGNAIQGCISDDDKREIINQPLTVRISVNIYNCHKKRA</sequence>
<gene>
    <name evidence="1" type="ORF">HNY73_006176</name>
</gene>
<protein>
    <submittedName>
        <fullName evidence="1">Uncharacterized protein</fullName>
    </submittedName>
</protein>
<keyword evidence="2" id="KW-1185">Reference proteome</keyword>
<reference evidence="1" key="2">
    <citation type="submission" date="2020-06" db="EMBL/GenBank/DDBJ databases">
        <authorList>
            <person name="Sheffer M."/>
        </authorList>
    </citation>
    <scope>NUCLEOTIDE SEQUENCE</scope>
</reference>
<reference evidence="1" key="1">
    <citation type="journal article" date="2020" name="bioRxiv">
        <title>Chromosome-level reference genome of the European wasp spider Argiope bruennichi: a resource for studies on range expansion and evolutionary adaptation.</title>
        <authorList>
            <person name="Sheffer M.M."/>
            <person name="Hoppe A."/>
            <person name="Krehenwinkel H."/>
            <person name="Uhl G."/>
            <person name="Kuss A.W."/>
            <person name="Jensen L."/>
            <person name="Jensen C."/>
            <person name="Gillespie R.G."/>
            <person name="Hoff K.J."/>
            <person name="Prost S."/>
        </authorList>
    </citation>
    <scope>NUCLEOTIDE SEQUENCE</scope>
</reference>
<name>A0A8T0FM36_ARGBR</name>
<proteinExistence type="predicted"/>
<dbReference type="AlphaFoldDB" id="A0A8T0FM36"/>